<proteinExistence type="inferred from homology"/>
<comment type="similarity">
    <text evidence="1">Belongs to the TSR2 family.</text>
</comment>
<dbReference type="GO" id="GO:0006364">
    <property type="term" value="P:rRNA processing"/>
    <property type="evidence" value="ECO:0007669"/>
    <property type="project" value="UniProtKB-KW"/>
</dbReference>
<dbReference type="Pfam" id="PF10273">
    <property type="entry name" value="WGG"/>
    <property type="match status" value="1"/>
</dbReference>
<keyword evidence="5" id="KW-1185">Reference proteome</keyword>
<name>A0A2Z7C1S5_9LAMI</name>
<dbReference type="Proteomes" id="UP000250235">
    <property type="component" value="Unassembled WGS sequence"/>
</dbReference>
<accession>A0A2Z7C1S5</accession>
<evidence type="ECO:0000256" key="3">
    <source>
        <dbReference type="SAM" id="MobiDB-lite"/>
    </source>
</evidence>
<dbReference type="PANTHER" id="PTHR21250">
    <property type="entry name" value="PRE-RRNA-PROCESSING PROTEIN TSR2 HOMOLOG"/>
    <property type="match status" value="1"/>
</dbReference>
<dbReference type="EMBL" id="KV000886">
    <property type="protein sequence ID" value="KZV39798.1"/>
    <property type="molecule type" value="Genomic_DNA"/>
</dbReference>
<evidence type="ECO:0000313" key="5">
    <source>
        <dbReference type="Proteomes" id="UP000250235"/>
    </source>
</evidence>
<sequence length="137" mass="15786">METANIGHEVANAAKRPPPSSSFSDIKQDIIVVEERVSDLLARWTALQMAVQNQWGGCNSREKSKQLASDILFLLFHSQELLEVEDLENLLHERLLLTFNTEIEDGSIEELMEGVKWEYVWKTNSRYLKKKGLIERV</sequence>
<evidence type="ECO:0000313" key="4">
    <source>
        <dbReference type="EMBL" id="KZV39798.1"/>
    </source>
</evidence>
<evidence type="ECO:0000256" key="1">
    <source>
        <dbReference type="ARBA" id="ARBA00006524"/>
    </source>
</evidence>
<feature type="region of interest" description="Disordered" evidence="3">
    <location>
        <begin position="1"/>
        <end position="21"/>
    </location>
</feature>
<evidence type="ECO:0000256" key="2">
    <source>
        <dbReference type="ARBA" id="ARBA00022552"/>
    </source>
</evidence>
<dbReference type="OrthoDB" id="263560at2759"/>
<keyword evidence="2" id="KW-0698">rRNA processing</keyword>
<reference evidence="4 5" key="1">
    <citation type="journal article" date="2015" name="Proc. Natl. Acad. Sci. U.S.A.">
        <title>The resurrection genome of Boea hygrometrica: A blueprint for survival of dehydration.</title>
        <authorList>
            <person name="Xiao L."/>
            <person name="Yang G."/>
            <person name="Zhang L."/>
            <person name="Yang X."/>
            <person name="Zhao S."/>
            <person name="Ji Z."/>
            <person name="Zhou Q."/>
            <person name="Hu M."/>
            <person name="Wang Y."/>
            <person name="Chen M."/>
            <person name="Xu Y."/>
            <person name="Jin H."/>
            <person name="Xiao X."/>
            <person name="Hu G."/>
            <person name="Bao F."/>
            <person name="Hu Y."/>
            <person name="Wan P."/>
            <person name="Li L."/>
            <person name="Deng X."/>
            <person name="Kuang T."/>
            <person name="Xiang C."/>
            <person name="Zhu J.K."/>
            <person name="Oliver M.J."/>
            <person name="He Y."/>
        </authorList>
    </citation>
    <scope>NUCLEOTIDE SEQUENCE [LARGE SCALE GENOMIC DNA]</scope>
    <source>
        <strain evidence="5">cv. XS01</strain>
    </source>
</reference>
<organism evidence="4 5">
    <name type="scientific">Dorcoceras hygrometricum</name>
    <dbReference type="NCBI Taxonomy" id="472368"/>
    <lineage>
        <taxon>Eukaryota</taxon>
        <taxon>Viridiplantae</taxon>
        <taxon>Streptophyta</taxon>
        <taxon>Embryophyta</taxon>
        <taxon>Tracheophyta</taxon>
        <taxon>Spermatophyta</taxon>
        <taxon>Magnoliopsida</taxon>
        <taxon>eudicotyledons</taxon>
        <taxon>Gunneridae</taxon>
        <taxon>Pentapetalae</taxon>
        <taxon>asterids</taxon>
        <taxon>lamiids</taxon>
        <taxon>Lamiales</taxon>
        <taxon>Gesneriaceae</taxon>
        <taxon>Didymocarpoideae</taxon>
        <taxon>Trichosporeae</taxon>
        <taxon>Loxocarpinae</taxon>
        <taxon>Dorcoceras</taxon>
    </lineage>
</organism>
<gene>
    <name evidence="4" type="ORF">F511_19083</name>
</gene>
<evidence type="ECO:0008006" key="6">
    <source>
        <dbReference type="Google" id="ProtNLM"/>
    </source>
</evidence>
<dbReference type="InterPro" id="IPR019398">
    <property type="entry name" value="Pre-rRNA_process_TSR2"/>
</dbReference>
<dbReference type="AlphaFoldDB" id="A0A2Z7C1S5"/>
<protein>
    <recommendedName>
        <fullName evidence="6">Pre-rRNA-processing protein TSR2</fullName>
    </recommendedName>
</protein>